<organism evidence="1 2">
    <name type="scientific">Acrocarpospora macrocephala</name>
    <dbReference type="NCBI Taxonomy" id="150177"/>
    <lineage>
        <taxon>Bacteria</taxon>
        <taxon>Bacillati</taxon>
        <taxon>Actinomycetota</taxon>
        <taxon>Actinomycetes</taxon>
        <taxon>Streptosporangiales</taxon>
        <taxon>Streptosporangiaceae</taxon>
        <taxon>Acrocarpospora</taxon>
    </lineage>
</organism>
<dbReference type="InterPro" id="IPR027417">
    <property type="entry name" value="P-loop_NTPase"/>
</dbReference>
<evidence type="ECO:0008006" key="3">
    <source>
        <dbReference type="Google" id="ProtNLM"/>
    </source>
</evidence>
<dbReference type="RefSeq" id="WP_155356463.1">
    <property type="nucleotide sequence ID" value="NZ_BAAAHL010000036.1"/>
</dbReference>
<sequence>MTIGTEDLSRSAGDVGISLTSPQPLLPDLAAHLDDYLAGPIGELDLPGYQLNLWTQPDQYRTATAAFTENVTGQVSPVPGVTLTESRTSAGTRSYTVRRDDLEQRPGAWAVSINGTTIDLYVNGAGMAPRFAVRIIREAMLRTYENAHGIVFHAAGVDRAGSAVMICGPRSAGKTSTLTALLRALGEDGALLSNDRMIVHGDGRVVAVPLPVPLARGTIDAFPELRAAIPTPARTGLPDTFATAAKTTLAARPFAAALGSSLTAGSHLQTLLAPQFSDTAQPPRIRRLTEAETLALLTEECFTPTDEFWQPWLVERTTSDTALTRHAALTCEHLAATVPCRQLTFGVRGQITDLHRALADLTGARP</sequence>
<dbReference type="OrthoDB" id="3666877at2"/>
<keyword evidence="2" id="KW-1185">Reference proteome</keyword>
<reference evidence="1 2" key="1">
    <citation type="submission" date="2019-10" db="EMBL/GenBank/DDBJ databases">
        <title>Whole genome shotgun sequence of Acrocarpospora macrocephala NBRC 16266.</title>
        <authorList>
            <person name="Ichikawa N."/>
            <person name="Kimura A."/>
            <person name="Kitahashi Y."/>
            <person name="Komaki H."/>
            <person name="Oguchi A."/>
        </authorList>
    </citation>
    <scope>NUCLEOTIDE SEQUENCE [LARGE SCALE GENOMIC DNA]</scope>
    <source>
        <strain evidence="1 2">NBRC 16266</strain>
    </source>
</reference>
<dbReference type="EMBL" id="BLAE01000026">
    <property type="protein sequence ID" value="GES11081.1"/>
    <property type="molecule type" value="Genomic_DNA"/>
</dbReference>
<comment type="caution">
    <text evidence="1">The sequence shown here is derived from an EMBL/GenBank/DDBJ whole genome shotgun (WGS) entry which is preliminary data.</text>
</comment>
<accession>A0A5M3WUW7</accession>
<evidence type="ECO:0000313" key="1">
    <source>
        <dbReference type="EMBL" id="GES11081.1"/>
    </source>
</evidence>
<evidence type="ECO:0000313" key="2">
    <source>
        <dbReference type="Proteomes" id="UP000331127"/>
    </source>
</evidence>
<proteinExistence type="predicted"/>
<dbReference type="SUPFAM" id="SSF53795">
    <property type="entry name" value="PEP carboxykinase-like"/>
    <property type="match status" value="1"/>
</dbReference>
<dbReference type="AlphaFoldDB" id="A0A5M3WUW7"/>
<gene>
    <name evidence="1" type="ORF">Amac_046780</name>
</gene>
<name>A0A5M3WUW7_9ACTN</name>
<protein>
    <recommendedName>
        <fullName evidence="3">HPr kinase</fullName>
    </recommendedName>
</protein>
<dbReference type="Proteomes" id="UP000331127">
    <property type="component" value="Unassembled WGS sequence"/>
</dbReference>
<dbReference type="Gene3D" id="3.40.50.300">
    <property type="entry name" value="P-loop containing nucleotide triphosphate hydrolases"/>
    <property type="match status" value="1"/>
</dbReference>